<dbReference type="EMBL" id="CP053097">
    <property type="protein sequence ID" value="QJR44218.1"/>
    <property type="molecule type" value="Genomic_DNA"/>
</dbReference>
<accession>A0A6M4JD84</accession>
<name>A0A6M4JD84_9MOLU</name>
<sequence>MEDKKASVSYDYISVDPIKNFYEKTVYEIYTYVDKFLELRYKQINDKIDAKVELKLKQIKMHREDIAKKEKSLSVKWKDFANSVIFVLFFFLIGFAFWKIYQKNKKVLKEFYSFSRNEEMIIDGLKRDKQKLLYKIFNSFSLNDVKKFVLAEMGIYKVNNNDFNEVLNNIQIKNSQTPTFFRHIEKYDIRNNFFYDVDFYNINYSIQQYSGSRVVAYTADGKIYKQTVIAYYSHPVPNLNQTHLTIYLTNYLPQLTFRSIQTLPQKELKKLINKNKFILENKDIYTKYNFAYNDELSFVNFFQLITQNNYIKWYDYAKPLNIFNPHFEKTSTGFIVYNKNYKYYNNVLKNTSQWFLNLVSSKDPETLSIDDIKKEIIYHIYTYIEDIISNLTLVFLNKYLASETYTENKQFSFDYSDKQNIENKASEIQNDLFFINKLNKNKYFTLKTEEPARDCIYDSFKKEIVGNGIHFINLEQWSWYIEEKIKTVKVDSKAGWVSVDVYYDDYIKFSESKTIIFSPNFKLKDEQFINSLINDKDDAMSIYETKDKQLIYTVSQHKLYWNFNLNDDSDRLNDAIEIIKDFNNLFKEYRKFYSLEIDSEGVFVFINEPNAIPKNITLEMLSFINNI</sequence>
<keyword evidence="1" id="KW-0472">Membrane</keyword>
<dbReference type="AlphaFoldDB" id="A0A6M4JD84"/>
<keyword evidence="3" id="KW-1185">Reference proteome</keyword>
<feature type="transmembrane region" description="Helical" evidence="1">
    <location>
        <begin position="80"/>
        <end position="101"/>
    </location>
</feature>
<evidence type="ECO:0000313" key="3">
    <source>
        <dbReference type="Proteomes" id="UP000502118"/>
    </source>
</evidence>
<dbReference type="RefSeq" id="WP_171113077.1">
    <property type="nucleotide sequence ID" value="NZ_CP053097.1"/>
</dbReference>
<reference evidence="2 3" key="1">
    <citation type="submission" date="2020-05" db="EMBL/GenBank/DDBJ databases">
        <title>Novel Mycoplasma species detected in Mirounga angustirostris (northern elephant seal) from the USA.</title>
        <authorList>
            <person name="Volokhov D.V."/>
        </authorList>
    </citation>
    <scope>NUCLEOTIDE SEQUENCE [LARGE SCALE GENOMIC DNA]</scope>
    <source>
        <strain evidence="2 3">Mirounga ES2806-NAS</strain>
    </source>
</reference>
<protein>
    <submittedName>
        <fullName evidence="2">Uncharacterized protein</fullName>
    </submittedName>
</protein>
<gene>
    <name evidence="2" type="ORF">HLA92_02105</name>
</gene>
<keyword evidence="1" id="KW-0812">Transmembrane</keyword>
<evidence type="ECO:0000313" key="2">
    <source>
        <dbReference type="EMBL" id="QJR44218.1"/>
    </source>
</evidence>
<dbReference type="Proteomes" id="UP000502118">
    <property type="component" value="Chromosome"/>
</dbReference>
<evidence type="ECO:0000256" key="1">
    <source>
        <dbReference type="SAM" id="Phobius"/>
    </source>
</evidence>
<organism evidence="2 3">
    <name type="scientific">Mycoplasma miroungirhinis</name>
    <dbReference type="NCBI Taxonomy" id="754516"/>
    <lineage>
        <taxon>Bacteria</taxon>
        <taxon>Bacillati</taxon>
        <taxon>Mycoplasmatota</taxon>
        <taxon>Mollicutes</taxon>
        <taxon>Mycoplasmataceae</taxon>
        <taxon>Mycoplasma</taxon>
    </lineage>
</organism>
<dbReference type="KEGG" id="mmio:HLA92_02105"/>
<keyword evidence="1" id="KW-1133">Transmembrane helix</keyword>
<proteinExistence type="predicted"/>